<evidence type="ECO:0008006" key="3">
    <source>
        <dbReference type="Google" id="ProtNLM"/>
    </source>
</evidence>
<reference evidence="1 2" key="1">
    <citation type="journal article" date="2016" name="Nat. Commun.">
        <title>Thousands of microbial genomes shed light on interconnected biogeochemical processes in an aquifer system.</title>
        <authorList>
            <person name="Anantharaman K."/>
            <person name="Brown C.T."/>
            <person name="Hug L.A."/>
            <person name="Sharon I."/>
            <person name="Castelle C.J."/>
            <person name="Probst A.J."/>
            <person name="Thomas B.C."/>
            <person name="Singh A."/>
            <person name="Wilkins M.J."/>
            <person name="Karaoz U."/>
            <person name="Brodie E.L."/>
            <person name="Williams K.H."/>
            <person name="Hubbard S.S."/>
            <person name="Banfield J.F."/>
        </authorList>
    </citation>
    <scope>NUCLEOTIDE SEQUENCE [LARGE SCALE GENOMIC DNA]</scope>
</reference>
<sequence>MKKKVLTKEDILHLAKLSNLKLSDEEIEKYLKQLEETVEYVKNLDELKTDKVSPTSQTTNLTDVYFADGETNERGLKLKEKYFIVKRIM</sequence>
<dbReference type="STRING" id="1802055.A3A74_01115"/>
<dbReference type="InterPro" id="IPR003837">
    <property type="entry name" value="GatC"/>
</dbReference>
<protein>
    <recommendedName>
        <fullName evidence="3">Aspartyl/glutamyl-tRNA(Asn/Gln) amidotransferase subunit C</fullName>
    </recommendedName>
</protein>
<dbReference type="AlphaFoldDB" id="A0A1F7IHK5"/>
<comment type="caution">
    <text evidence="1">The sequence shown here is derived from an EMBL/GenBank/DDBJ whole genome shotgun (WGS) entry which is preliminary data.</text>
</comment>
<dbReference type="SUPFAM" id="SSF141000">
    <property type="entry name" value="Glu-tRNAGln amidotransferase C subunit"/>
    <property type="match status" value="1"/>
</dbReference>
<organism evidence="1 2">
    <name type="scientific">Candidatus Roizmanbacteria bacterium RIFCSPLOWO2_01_FULL_35_13</name>
    <dbReference type="NCBI Taxonomy" id="1802055"/>
    <lineage>
        <taxon>Bacteria</taxon>
        <taxon>Candidatus Roizmaniibacteriota</taxon>
    </lineage>
</organism>
<dbReference type="GO" id="GO:0006450">
    <property type="term" value="P:regulation of translational fidelity"/>
    <property type="evidence" value="ECO:0007669"/>
    <property type="project" value="InterPro"/>
</dbReference>
<dbReference type="Gene3D" id="1.10.20.60">
    <property type="entry name" value="Glu-tRNAGln amidotransferase C subunit, N-terminal domain"/>
    <property type="match status" value="1"/>
</dbReference>
<proteinExistence type="predicted"/>
<dbReference type="Proteomes" id="UP000179270">
    <property type="component" value="Unassembled WGS sequence"/>
</dbReference>
<gene>
    <name evidence="1" type="ORF">A3A74_01115</name>
</gene>
<evidence type="ECO:0000313" key="1">
    <source>
        <dbReference type="EMBL" id="OGK42795.1"/>
    </source>
</evidence>
<dbReference type="EMBL" id="MGAF01000004">
    <property type="protein sequence ID" value="OGK42795.1"/>
    <property type="molecule type" value="Genomic_DNA"/>
</dbReference>
<name>A0A1F7IHK5_9BACT</name>
<accession>A0A1F7IHK5</accession>
<dbReference type="Pfam" id="PF02686">
    <property type="entry name" value="GatC"/>
    <property type="match status" value="1"/>
</dbReference>
<evidence type="ECO:0000313" key="2">
    <source>
        <dbReference type="Proteomes" id="UP000179270"/>
    </source>
</evidence>
<dbReference type="InterPro" id="IPR036113">
    <property type="entry name" value="Asp/Glu-ADT_sf_sub_c"/>
</dbReference>